<evidence type="ECO:0000313" key="1">
    <source>
        <dbReference type="EMBL" id="MDC2891123.1"/>
    </source>
</evidence>
<protein>
    <recommendedName>
        <fullName evidence="3">Tetratricopeptide repeat protein</fullName>
    </recommendedName>
</protein>
<dbReference type="EMBL" id="JAQOMS010000002">
    <property type="protein sequence ID" value="MDC2891123.1"/>
    <property type="molecule type" value="Genomic_DNA"/>
</dbReference>
<accession>A0ABT5FIU7</accession>
<evidence type="ECO:0000313" key="2">
    <source>
        <dbReference type="Proteomes" id="UP001528411"/>
    </source>
</evidence>
<proteinExistence type="predicted"/>
<reference evidence="1 2" key="1">
    <citation type="submission" date="2023-01" db="EMBL/GenBank/DDBJ databases">
        <title>Psychrosphaera sp. nov., isolated from marine algae.</title>
        <authorList>
            <person name="Bayburt H."/>
            <person name="Choi B.J."/>
            <person name="Kim J.M."/>
            <person name="Choi D.G."/>
            <person name="Jeon C.O."/>
        </authorList>
    </citation>
    <scope>NUCLEOTIDE SEQUENCE [LARGE SCALE GENOMIC DNA]</scope>
    <source>
        <strain evidence="1 2">G1-22</strain>
    </source>
</reference>
<sequence>MALGQLTLAEKEFKRALDYNHPNEQVVPLLSVLYQRMGTINPYFH</sequence>
<dbReference type="RefSeq" id="WP_272182162.1">
    <property type="nucleotide sequence ID" value="NZ_JAQOMS010000002.1"/>
</dbReference>
<dbReference type="Proteomes" id="UP001528411">
    <property type="component" value="Unassembled WGS sequence"/>
</dbReference>
<organism evidence="1 2">
    <name type="scientific">Psychrosphaera algicola</name>
    <dbReference type="NCBI Taxonomy" id="3023714"/>
    <lineage>
        <taxon>Bacteria</taxon>
        <taxon>Pseudomonadati</taxon>
        <taxon>Pseudomonadota</taxon>
        <taxon>Gammaproteobacteria</taxon>
        <taxon>Alteromonadales</taxon>
        <taxon>Pseudoalteromonadaceae</taxon>
        <taxon>Psychrosphaera</taxon>
    </lineage>
</organism>
<gene>
    <name evidence="1" type="ORF">PN838_23235</name>
</gene>
<comment type="caution">
    <text evidence="1">The sequence shown here is derived from an EMBL/GenBank/DDBJ whole genome shotgun (WGS) entry which is preliminary data.</text>
</comment>
<keyword evidence="2" id="KW-1185">Reference proteome</keyword>
<name>A0ABT5FIU7_9GAMM</name>
<evidence type="ECO:0008006" key="3">
    <source>
        <dbReference type="Google" id="ProtNLM"/>
    </source>
</evidence>